<name>A0A7J7NT65_9MAGN</name>
<gene>
    <name evidence="3" type="ORF">GIB67_043039</name>
</gene>
<dbReference type="Proteomes" id="UP000541444">
    <property type="component" value="Unassembled WGS sequence"/>
</dbReference>
<dbReference type="SMART" id="SM00595">
    <property type="entry name" value="MADF"/>
    <property type="match status" value="1"/>
</dbReference>
<accession>A0A7J7NT65</accession>
<dbReference type="Gene3D" id="1.10.10.60">
    <property type="entry name" value="Homeodomain-like"/>
    <property type="match status" value="1"/>
</dbReference>
<evidence type="ECO:0000313" key="4">
    <source>
        <dbReference type="Proteomes" id="UP000541444"/>
    </source>
</evidence>
<dbReference type="InterPro" id="IPR044822">
    <property type="entry name" value="Myb_DNA-bind_4"/>
</dbReference>
<dbReference type="InterPro" id="IPR044823">
    <property type="entry name" value="ASIL1/2-like"/>
</dbReference>
<organism evidence="3 4">
    <name type="scientific">Kingdonia uniflora</name>
    <dbReference type="NCBI Taxonomy" id="39325"/>
    <lineage>
        <taxon>Eukaryota</taxon>
        <taxon>Viridiplantae</taxon>
        <taxon>Streptophyta</taxon>
        <taxon>Embryophyta</taxon>
        <taxon>Tracheophyta</taxon>
        <taxon>Spermatophyta</taxon>
        <taxon>Magnoliopsida</taxon>
        <taxon>Ranunculales</taxon>
        <taxon>Circaeasteraceae</taxon>
        <taxon>Kingdonia</taxon>
    </lineage>
</organism>
<dbReference type="AlphaFoldDB" id="A0A7J7NT65"/>
<feature type="compositionally biased region" description="Pro residues" evidence="1">
    <location>
        <begin position="9"/>
        <end position="21"/>
    </location>
</feature>
<feature type="region of interest" description="Disordered" evidence="1">
    <location>
        <begin position="1"/>
        <end position="23"/>
    </location>
</feature>
<feature type="domain" description="Myb/SANT-like DNA-binding" evidence="2">
    <location>
        <begin position="21"/>
        <end position="105"/>
    </location>
</feature>
<protein>
    <recommendedName>
        <fullName evidence="2">Myb/SANT-like DNA-binding domain-containing protein</fullName>
    </recommendedName>
</protein>
<dbReference type="Pfam" id="PF13837">
    <property type="entry name" value="Myb_DNA-bind_4"/>
    <property type="match status" value="1"/>
</dbReference>
<dbReference type="PANTHER" id="PTHR31307">
    <property type="entry name" value="TRIHELIX TRANSCRIPTION FACTOR ASIL2"/>
    <property type="match status" value="1"/>
</dbReference>
<comment type="caution">
    <text evidence="3">The sequence shown here is derived from an EMBL/GenBank/DDBJ whole genome shotgun (WGS) entry which is preliminary data.</text>
</comment>
<dbReference type="EMBL" id="JACGCM010000593">
    <property type="protein sequence ID" value="KAF6170349.1"/>
    <property type="molecule type" value="Genomic_DNA"/>
</dbReference>
<reference evidence="3 4" key="1">
    <citation type="journal article" date="2020" name="IScience">
        <title>Genome Sequencing of the Endangered Kingdonia uniflora (Circaeasteraceae, Ranunculales) Reveals Potential Mechanisms of Evolutionary Specialization.</title>
        <authorList>
            <person name="Sun Y."/>
            <person name="Deng T."/>
            <person name="Zhang A."/>
            <person name="Moore M.J."/>
            <person name="Landis J.B."/>
            <person name="Lin N."/>
            <person name="Zhang H."/>
            <person name="Zhang X."/>
            <person name="Huang J."/>
            <person name="Zhang X."/>
            <person name="Sun H."/>
            <person name="Wang H."/>
        </authorList>
    </citation>
    <scope>NUCLEOTIDE SEQUENCE [LARGE SCALE GENOMIC DNA]</scope>
    <source>
        <strain evidence="3">TB1705</strain>
        <tissue evidence="3">Leaf</tissue>
    </source>
</reference>
<dbReference type="OrthoDB" id="1901794at2759"/>
<sequence length="261" mass="30484">MASSSSPQLTPPPKKPPPIPWSPIETQSLIEAYQEKWYSLKRGQLKASQWEEVSTSVAERCGYDDNHLSKTAVQCRHKMEKLRKRYRSERQLLSSSWPYFHLMDLMERGPFPINARPINSFAPVRIVSHSTEEDEDEMNKSRSINHILRRPQNKAPSFDNFPPPSRGLRTSMVRKKMESYEEEEGGGGEVFTQLASVVRAFGEGYVKVENMRMEMMKETERYRREMEKKRTEMILQSQKNIVEAIAKAFGSRKRYKKTEEM</sequence>
<proteinExistence type="predicted"/>
<dbReference type="PANTHER" id="PTHR31307:SF3">
    <property type="entry name" value="HOMEODOMAIN-LIKE SUPERFAMILY PROTEIN"/>
    <property type="match status" value="1"/>
</dbReference>
<evidence type="ECO:0000256" key="1">
    <source>
        <dbReference type="SAM" id="MobiDB-lite"/>
    </source>
</evidence>
<evidence type="ECO:0000259" key="2">
    <source>
        <dbReference type="Pfam" id="PF13837"/>
    </source>
</evidence>
<evidence type="ECO:0000313" key="3">
    <source>
        <dbReference type="EMBL" id="KAF6170349.1"/>
    </source>
</evidence>
<keyword evidence="4" id="KW-1185">Reference proteome</keyword>
<dbReference type="FunFam" id="1.10.10.60:FF:000152">
    <property type="entry name" value="Trihelix transcription factor ASIL2"/>
    <property type="match status" value="1"/>
</dbReference>